<dbReference type="PROSITE" id="PS50943">
    <property type="entry name" value="HTH_CROC1"/>
    <property type="match status" value="1"/>
</dbReference>
<feature type="domain" description="HTH cro/C1-type" evidence="1">
    <location>
        <begin position="12"/>
        <end position="67"/>
    </location>
</feature>
<gene>
    <name evidence="2" type="ORF">NCTC9645_00581</name>
</gene>
<accession>A0A2X3CGC9</accession>
<dbReference type="CDD" id="cd00093">
    <property type="entry name" value="HTH_XRE"/>
    <property type="match status" value="1"/>
</dbReference>
<sequence length="127" mass="14415">MKTLAEEIGERIKALRTEKGMSQGQLAKLCGWSGASRVANYEYGNRNVGVDDALSLAKALGTTPVMILFGEQSDPANWLTDKQKRVLSLFNQLPEAEQERMIDTFELRLKEIDEYVEKYLRGRYNPT</sequence>
<dbReference type="SMART" id="SM00530">
    <property type="entry name" value="HTH_XRE"/>
    <property type="match status" value="1"/>
</dbReference>
<evidence type="ECO:0000313" key="2">
    <source>
        <dbReference type="EMBL" id="SQC11314.1"/>
    </source>
</evidence>
<dbReference type="Pfam" id="PF01381">
    <property type="entry name" value="HTH_3"/>
    <property type="match status" value="1"/>
</dbReference>
<dbReference type="SUPFAM" id="SSF47413">
    <property type="entry name" value="lambda repressor-like DNA-binding domains"/>
    <property type="match status" value="1"/>
</dbReference>
<dbReference type="AlphaFoldDB" id="A0A2X3CGC9"/>
<reference evidence="2 3" key="1">
    <citation type="submission" date="2018-06" db="EMBL/GenBank/DDBJ databases">
        <authorList>
            <consortium name="Pathogen Informatics"/>
            <person name="Doyle S."/>
        </authorList>
    </citation>
    <scope>NUCLEOTIDE SEQUENCE [LARGE SCALE GENOMIC DNA]</scope>
    <source>
        <strain evidence="2 3">NCTC9645</strain>
    </source>
</reference>
<dbReference type="RefSeq" id="WP_032705621.1">
    <property type="nucleotide sequence ID" value="NZ_CP153702.1"/>
</dbReference>
<name>A0A2X3CGC9_KLEPN</name>
<dbReference type="EMBL" id="UASO01000003">
    <property type="protein sequence ID" value="SQC11314.1"/>
    <property type="molecule type" value="Genomic_DNA"/>
</dbReference>
<organism evidence="2 3">
    <name type="scientific">Klebsiella pneumoniae</name>
    <dbReference type="NCBI Taxonomy" id="573"/>
    <lineage>
        <taxon>Bacteria</taxon>
        <taxon>Pseudomonadati</taxon>
        <taxon>Pseudomonadota</taxon>
        <taxon>Gammaproteobacteria</taxon>
        <taxon>Enterobacterales</taxon>
        <taxon>Enterobacteriaceae</taxon>
        <taxon>Klebsiella/Raoultella group</taxon>
        <taxon>Klebsiella</taxon>
        <taxon>Klebsiella pneumoniae complex</taxon>
    </lineage>
</organism>
<evidence type="ECO:0000259" key="1">
    <source>
        <dbReference type="PROSITE" id="PS50943"/>
    </source>
</evidence>
<dbReference type="GO" id="GO:0003677">
    <property type="term" value="F:DNA binding"/>
    <property type="evidence" value="ECO:0007669"/>
    <property type="project" value="InterPro"/>
</dbReference>
<evidence type="ECO:0000313" key="3">
    <source>
        <dbReference type="Proteomes" id="UP000250675"/>
    </source>
</evidence>
<protein>
    <submittedName>
        <fullName evidence="2">Helix-turn-helix domain-containing protein</fullName>
    </submittedName>
</protein>
<dbReference type="InterPro" id="IPR001387">
    <property type="entry name" value="Cro/C1-type_HTH"/>
</dbReference>
<dbReference type="InterPro" id="IPR010982">
    <property type="entry name" value="Lambda_DNA-bd_dom_sf"/>
</dbReference>
<dbReference type="Proteomes" id="UP000250675">
    <property type="component" value="Unassembled WGS sequence"/>
</dbReference>
<proteinExistence type="predicted"/>
<dbReference type="Gene3D" id="1.10.260.40">
    <property type="entry name" value="lambda repressor-like DNA-binding domains"/>
    <property type="match status" value="1"/>
</dbReference>